<organism evidence="3 4">
    <name type="scientific">Hymenobacter ginsengisoli</name>
    <dbReference type="NCBI Taxonomy" id="1051626"/>
    <lineage>
        <taxon>Bacteria</taxon>
        <taxon>Pseudomonadati</taxon>
        <taxon>Bacteroidota</taxon>
        <taxon>Cytophagia</taxon>
        <taxon>Cytophagales</taxon>
        <taxon>Hymenobacteraceae</taxon>
        <taxon>Hymenobacter</taxon>
    </lineage>
</organism>
<evidence type="ECO:0000313" key="4">
    <source>
        <dbReference type="Proteomes" id="UP001501243"/>
    </source>
</evidence>
<gene>
    <name evidence="3" type="ORF">GCM10023172_34630</name>
</gene>
<comment type="caution">
    <text evidence="3">The sequence shown here is derived from an EMBL/GenBank/DDBJ whole genome shotgun (WGS) entry which is preliminary data.</text>
</comment>
<evidence type="ECO:0000256" key="2">
    <source>
        <dbReference type="SAM" id="SignalP"/>
    </source>
</evidence>
<keyword evidence="4" id="KW-1185">Reference proteome</keyword>
<feature type="region of interest" description="Disordered" evidence="1">
    <location>
        <begin position="32"/>
        <end position="54"/>
    </location>
</feature>
<sequence>MPELYCFMTTSFCKLGAVAAILLTVSSCVSTERETATSTKNPRDEFTPPNGRGQRVGGATVLNTVRTTHTFSDPQAPDNFILQMRGPRVLSSRVHLFVVSSKGDTLRHEVLPATALLDDRTLRSNQSATVRDKEISILRGMNSFFSPSHFVQPAVPSTATQPAELDTQAWTSLRDDPKAVGFDYPSGTGESRLAYSRQLNKVLVINQ</sequence>
<reference evidence="4" key="1">
    <citation type="journal article" date="2019" name="Int. J. Syst. Evol. Microbiol.">
        <title>The Global Catalogue of Microorganisms (GCM) 10K type strain sequencing project: providing services to taxonomists for standard genome sequencing and annotation.</title>
        <authorList>
            <consortium name="The Broad Institute Genomics Platform"/>
            <consortium name="The Broad Institute Genome Sequencing Center for Infectious Disease"/>
            <person name="Wu L."/>
            <person name="Ma J."/>
        </authorList>
    </citation>
    <scope>NUCLEOTIDE SEQUENCE [LARGE SCALE GENOMIC DNA]</scope>
    <source>
        <strain evidence="4">JCM 17841</strain>
    </source>
</reference>
<evidence type="ECO:0000256" key="1">
    <source>
        <dbReference type="SAM" id="MobiDB-lite"/>
    </source>
</evidence>
<keyword evidence="2" id="KW-0732">Signal</keyword>
<dbReference type="Proteomes" id="UP001501243">
    <property type="component" value="Unassembled WGS sequence"/>
</dbReference>
<feature type="signal peptide" evidence="2">
    <location>
        <begin position="1"/>
        <end position="19"/>
    </location>
</feature>
<name>A0ABP8QQD8_9BACT</name>
<feature type="compositionally biased region" description="Basic and acidic residues" evidence="1">
    <location>
        <begin position="32"/>
        <end position="46"/>
    </location>
</feature>
<proteinExistence type="predicted"/>
<evidence type="ECO:0000313" key="3">
    <source>
        <dbReference type="EMBL" id="GAA4505983.1"/>
    </source>
</evidence>
<feature type="chain" id="PRO_5046775369" evidence="2">
    <location>
        <begin position="20"/>
        <end position="207"/>
    </location>
</feature>
<dbReference type="EMBL" id="BAABGQ010000008">
    <property type="protein sequence ID" value="GAA4505983.1"/>
    <property type="molecule type" value="Genomic_DNA"/>
</dbReference>
<accession>A0ABP8QQD8</accession>
<protein>
    <submittedName>
        <fullName evidence="3">Uncharacterized protein</fullName>
    </submittedName>
</protein>